<dbReference type="PANTHER" id="PTHR43464:SF19">
    <property type="entry name" value="UBIQUINONE BIOSYNTHESIS O-METHYLTRANSFERASE, MITOCHONDRIAL"/>
    <property type="match status" value="1"/>
</dbReference>
<dbReference type="SUPFAM" id="SSF56112">
    <property type="entry name" value="Protein kinase-like (PK-like)"/>
    <property type="match status" value="1"/>
</dbReference>
<keyword evidence="3" id="KW-0949">S-adenosyl-L-methionine</keyword>
<keyword evidence="4" id="KW-0175">Coiled coil</keyword>
<dbReference type="InterPro" id="IPR000719">
    <property type="entry name" value="Prot_kinase_dom"/>
</dbReference>
<dbReference type="InterPro" id="IPR029063">
    <property type="entry name" value="SAM-dependent_MTases_sf"/>
</dbReference>
<feature type="domain" description="Protein kinase" evidence="5">
    <location>
        <begin position="228"/>
        <end position="511"/>
    </location>
</feature>
<dbReference type="CDD" id="cd02440">
    <property type="entry name" value="AdoMet_MTases"/>
    <property type="match status" value="1"/>
</dbReference>
<protein>
    <submittedName>
        <fullName evidence="6">Kinase</fullName>
    </submittedName>
</protein>
<feature type="coiled-coil region" evidence="4">
    <location>
        <begin position="494"/>
        <end position="528"/>
    </location>
</feature>
<dbReference type="Pfam" id="PF13649">
    <property type="entry name" value="Methyltransf_25"/>
    <property type="match status" value="1"/>
</dbReference>
<evidence type="ECO:0000256" key="4">
    <source>
        <dbReference type="SAM" id="Coils"/>
    </source>
</evidence>
<evidence type="ECO:0000313" key="7">
    <source>
        <dbReference type="Proteomes" id="UP000238261"/>
    </source>
</evidence>
<dbReference type="Gene3D" id="3.30.200.20">
    <property type="entry name" value="Phosphorylase Kinase, domain 1"/>
    <property type="match status" value="1"/>
</dbReference>
<keyword evidence="2" id="KW-0808">Transferase</keyword>
<dbReference type="InterPro" id="IPR011009">
    <property type="entry name" value="Kinase-like_dom_sf"/>
</dbReference>
<evidence type="ECO:0000259" key="5">
    <source>
        <dbReference type="PROSITE" id="PS50011"/>
    </source>
</evidence>
<name>A0A2S7F3H3_9XANT</name>
<sequence>MNESQNIAGLVAALPEKYQPIYAHPELSEGSSRGCEDRLLLIRECARRLQSVLGRSIRVLDLGCAQGFFSLSLAADGHGVRGVDFLDRNVAVCQGLAREHPEFDAVFEHATIEEVVERLGAGEYDLVLGLSVFHHLVHAQGVARVNELCRKLADVTCAAIFEMALREEPLYWAASLPQDPAELLASFGFVRLLSRQATHLSTVSRPLYYASNRFWYVGDALGEFETWSADSHAYARGTHKASRRYYFGKDVFVKKMTLGLGGRAEINLQEFNNEVGFLQNPPHSYPAPRLINALNDSSDLWLVREKTEGRLLSELIDDGSPYSADRVISELLEQLVILERAGLYHNDVRCWNVLVSEDGRAVLIDYGAISDAPEDCSWLGDLLLSFLITVKEIVDRRIVPSTPGREPALDFMTLPDRYRNACIRLFGQNQRGWTFAELQVCLSESSPASMAAPEWAGIYTRLQRALLSYNSRLGLLQTQSEHDRIELVTRAASLDEIRRKAQESQEQVSALQFELEMANTRYRDLEERSRRLVEWSRELESRVYETQESNAGLSARIEELGSQEKVAAMQLELEMANTRHRDLEESGRRLAELSRALEFRAYKSQESNVSLSARIVELEMDLEEHQRARELAELLAADVERLTAERDALQVAASGGRLLKDQHEASIRDLQAKIASHLQRAERSETSRSHDRRRLEELHVNLSQRVHTVESARNRIRELEFAVEALERQVASIHDSRSWRVTAPLRWFSTAVLGRPRAALVRSRPIGARGDAAVADAGLPTPADAALEKRLAALDQLGSRIRKSR</sequence>
<keyword evidence="6" id="KW-0418">Kinase</keyword>
<dbReference type="GO" id="GO:0032259">
    <property type="term" value="P:methylation"/>
    <property type="evidence" value="ECO:0007669"/>
    <property type="project" value="UniProtKB-KW"/>
</dbReference>
<dbReference type="PROSITE" id="PS50011">
    <property type="entry name" value="PROTEIN_KINASE_DOM"/>
    <property type="match status" value="1"/>
</dbReference>
<gene>
    <name evidence="6" type="ORF">XhyaCFBP1156_02250</name>
</gene>
<dbReference type="Gene3D" id="1.10.510.10">
    <property type="entry name" value="Transferase(Phosphotransferase) domain 1"/>
    <property type="match status" value="1"/>
</dbReference>
<evidence type="ECO:0000256" key="3">
    <source>
        <dbReference type="ARBA" id="ARBA00022691"/>
    </source>
</evidence>
<dbReference type="PANTHER" id="PTHR43464">
    <property type="entry name" value="METHYLTRANSFERASE"/>
    <property type="match status" value="1"/>
</dbReference>
<keyword evidence="7" id="KW-1185">Reference proteome</keyword>
<reference evidence="7" key="1">
    <citation type="submission" date="2016-08" db="EMBL/GenBank/DDBJ databases">
        <authorList>
            <person name="Merda D."/>
            <person name="Briand M."/>
            <person name="Taghouti G."/>
            <person name="Carrere S."/>
            <person name="Gouzy J."/>
            <person name="Portier P."/>
            <person name="Jacques M.-A."/>
            <person name="Fischer-Le Saux M."/>
        </authorList>
    </citation>
    <scope>NUCLEOTIDE SEQUENCE [LARGE SCALE GENOMIC DNA]</scope>
    <source>
        <strain evidence="7">CFBP1156</strain>
    </source>
</reference>
<keyword evidence="1" id="KW-0489">Methyltransferase</keyword>
<dbReference type="Proteomes" id="UP000238261">
    <property type="component" value="Unassembled WGS sequence"/>
</dbReference>
<dbReference type="OrthoDB" id="9791837at2"/>
<dbReference type="Gene3D" id="3.40.50.150">
    <property type="entry name" value="Vaccinia Virus protein VP39"/>
    <property type="match status" value="1"/>
</dbReference>
<evidence type="ECO:0000313" key="6">
    <source>
        <dbReference type="EMBL" id="PPU99986.1"/>
    </source>
</evidence>
<dbReference type="AlphaFoldDB" id="A0A2S7F3H3"/>
<dbReference type="RefSeq" id="WP_046981520.1">
    <property type="nucleotide sequence ID" value="NZ_CP043476.1"/>
</dbReference>
<comment type="caution">
    <text evidence="6">The sequence shown here is derived from an EMBL/GenBank/DDBJ whole genome shotgun (WGS) entry which is preliminary data.</text>
</comment>
<dbReference type="EMBL" id="MDEG01000001">
    <property type="protein sequence ID" value="PPU99986.1"/>
    <property type="molecule type" value="Genomic_DNA"/>
</dbReference>
<evidence type="ECO:0000256" key="2">
    <source>
        <dbReference type="ARBA" id="ARBA00022679"/>
    </source>
</evidence>
<dbReference type="SUPFAM" id="SSF53335">
    <property type="entry name" value="S-adenosyl-L-methionine-dependent methyltransferases"/>
    <property type="match status" value="1"/>
</dbReference>
<dbReference type="InterPro" id="IPR041698">
    <property type="entry name" value="Methyltransf_25"/>
</dbReference>
<feature type="coiled-coil region" evidence="4">
    <location>
        <begin position="566"/>
        <end position="736"/>
    </location>
</feature>
<dbReference type="GO" id="GO:0005524">
    <property type="term" value="F:ATP binding"/>
    <property type="evidence" value="ECO:0007669"/>
    <property type="project" value="InterPro"/>
</dbReference>
<proteinExistence type="predicted"/>
<dbReference type="GO" id="GO:0008168">
    <property type="term" value="F:methyltransferase activity"/>
    <property type="evidence" value="ECO:0007669"/>
    <property type="project" value="UniProtKB-KW"/>
</dbReference>
<evidence type="ECO:0000256" key="1">
    <source>
        <dbReference type="ARBA" id="ARBA00022603"/>
    </source>
</evidence>
<dbReference type="GO" id="GO:0004672">
    <property type="term" value="F:protein kinase activity"/>
    <property type="evidence" value="ECO:0007669"/>
    <property type="project" value="InterPro"/>
</dbReference>
<organism evidence="6 7">
    <name type="scientific">Xanthomonas hyacinthi</name>
    <dbReference type="NCBI Taxonomy" id="56455"/>
    <lineage>
        <taxon>Bacteria</taxon>
        <taxon>Pseudomonadati</taxon>
        <taxon>Pseudomonadota</taxon>
        <taxon>Gammaproteobacteria</taxon>
        <taxon>Lysobacterales</taxon>
        <taxon>Lysobacteraceae</taxon>
        <taxon>Xanthomonas</taxon>
    </lineage>
</organism>
<accession>A0A2S7F3H3</accession>